<dbReference type="AlphaFoldDB" id="A0A7W8LQ24"/>
<dbReference type="Pfam" id="PF11213">
    <property type="entry name" value="DUF3006"/>
    <property type="match status" value="1"/>
</dbReference>
<gene>
    <name evidence="2" type="ORF">HNQ09_001831</name>
</gene>
<proteinExistence type="predicted"/>
<accession>A0A7W8LQ24</accession>
<reference evidence="2 3" key="1">
    <citation type="submission" date="2020-08" db="EMBL/GenBank/DDBJ databases">
        <title>Genomic Encyclopedia of Type Strains, Phase IV (KMG-IV): sequencing the most valuable type-strain genomes for metagenomic binning, comparative biology and taxonomic classification.</title>
        <authorList>
            <person name="Goeker M."/>
        </authorList>
    </citation>
    <scope>NUCLEOTIDE SEQUENCE [LARGE SCALE GENOMIC DNA]</scope>
    <source>
        <strain evidence="2 3">DSM 101791</strain>
    </source>
</reference>
<dbReference type="Proteomes" id="UP000525389">
    <property type="component" value="Unassembled WGS sequence"/>
</dbReference>
<dbReference type="InterPro" id="IPR021377">
    <property type="entry name" value="DUF3006"/>
</dbReference>
<dbReference type="EMBL" id="JACHFN010000006">
    <property type="protein sequence ID" value="MBB5234393.1"/>
    <property type="molecule type" value="Genomic_DNA"/>
</dbReference>
<sequence>MRDGQERWTVDGIEDGPQGRLARVERGDGLTFDVPLSVLPPGTREGDLLAVQEGPDGVTLHLLPAETHARRVAAQRELDALNGAAPDTEGEITL</sequence>
<dbReference type="RefSeq" id="WP_343057698.1">
    <property type="nucleotide sequence ID" value="NZ_JACHFN010000006.1"/>
</dbReference>
<evidence type="ECO:0000313" key="2">
    <source>
        <dbReference type="EMBL" id="MBB5234393.1"/>
    </source>
</evidence>
<organism evidence="2 3">
    <name type="scientific">Deinococcus budaensis</name>
    <dbReference type="NCBI Taxonomy" id="1665626"/>
    <lineage>
        <taxon>Bacteria</taxon>
        <taxon>Thermotogati</taxon>
        <taxon>Deinococcota</taxon>
        <taxon>Deinococci</taxon>
        <taxon>Deinococcales</taxon>
        <taxon>Deinococcaceae</taxon>
        <taxon>Deinococcus</taxon>
    </lineage>
</organism>
<evidence type="ECO:0000313" key="3">
    <source>
        <dbReference type="Proteomes" id="UP000525389"/>
    </source>
</evidence>
<evidence type="ECO:0008006" key="4">
    <source>
        <dbReference type="Google" id="ProtNLM"/>
    </source>
</evidence>
<keyword evidence="3" id="KW-1185">Reference proteome</keyword>
<comment type="caution">
    <text evidence="2">The sequence shown here is derived from an EMBL/GenBank/DDBJ whole genome shotgun (WGS) entry which is preliminary data.</text>
</comment>
<feature type="region of interest" description="Disordered" evidence="1">
    <location>
        <begin position="1"/>
        <end position="20"/>
    </location>
</feature>
<protein>
    <recommendedName>
        <fullName evidence="4">DUF3006 domain-containing protein</fullName>
    </recommendedName>
</protein>
<name>A0A7W8LQ24_9DEIO</name>
<evidence type="ECO:0000256" key="1">
    <source>
        <dbReference type="SAM" id="MobiDB-lite"/>
    </source>
</evidence>